<dbReference type="RefSeq" id="WP_249513483.1">
    <property type="nucleotide sequence ID" value="NZ_CP093365.1"/>
</dbReference>
<organism evidence="1 2">
    <name type="scientific">Bombilactobacillus thymidiniphilus</name>
    <dbReference type="NCBI Taxonomy" id="2923363"/>
    <lineage>
        <taxon>Bacteria</taxon>
        <taxon>Bacillati</taxon>
        <taxon>Bacillota</taxon>
        <taxon>Bacilli</taxon>
        <taxon>Lactobacillales</taxon>
        <taxon>Lactobacillaceae</taxon>
        <taxon>Bombilactobacillus</taxon>
    </lineage>
</organism>
<accession>A0ABY4PF20</accession>
<reference evidence="1 2" key="1">
    <citation type="journal article" date="2022" name="Int. J. Syst. Evol. Microbiol.">
        <title>Apilactobacillus apisilvae sp. nov., Nicolia spurrieriana gen. nov. sp. nov., Bombilactobacillus folatiphilus sp. nov. and Bombilactobacillus thymidiniphilus sp. nov., four new lactic acid bacterial isolates from stingless bees Tetragonula carbonaria and Austroplebeia australis.</title>
        <authorList>
            <person name="Oliphant S.A."/>
            <person name="Watson-Haigh N.S."/>
            <person name="Sumby K.M."/>
            <person name="Gardner J."/>
            <person name="Groom S."/>
            <person name="Jiranek V."/>
        </authorList>
    </citation>
    <scope>NUCLEOTIDE SEQUENCE [LARGE SCALE GENOMIC DNA]</scope>
    <source>
        <strain evidence="1 2">SG4_A1</strain>
    </source>
</reference>
<evidence type="ECO:0000313" key="2">
    <source>
        <dbReference type="Proteomes" id="UP000831947"/>
    </source>
</evidence>
<dbReference type="Proteomes" id="UP000831947">
    <property type="component" value="Chromosome"/>
</dbReference>
<evidence type="ECO:0000313" key="1">
    <source>
        <dbReference type="EMBL" id="UQS84299.1"/>
    </source>
</evidence>
<proteinExistence type="predicted"/>
<sequence length="111" mass="12752">MNDEQELLALGSIVLLKEGTQKLMVIARGVSYEDDGSDHFMDYMGCRYPEGIDPDQTIFFNHKDIDDILFAGFADEDEERFKVAYQEWMQSREVEEDTISSVNKGLEGNLF</sequence>
<dbReference type="InterPro" id="IPR025233">
    <property type="entry name" value="DUF4176"/>
</dbReference>
<keyword evidence="2" id="KW-1185">Reference proteome</keyword>
<name>A0ABY4PF20_9LACO</name>
<protein>
    <submittedName>
        <fullName evidence="1">DUF4176 domain-containing protein</fullName>
    </submittedName>
</protein>
<dbReference type="EMBL" id="CP093365">
    <property type="protein sequence ID" value="UQS84299.1"/>
    <property type="molecule type" value="Genomic_DNA"/>
</dbReference>
<gene>
    <name evidence="1" type="ORF">MOO47_03885</name>
</gene>
<dbReference type="Pfam" id="PF13780">
    <property type="entry name" value="DUF4176"/>
    <property type="match status" value="1"/>
</dbReference>